<dbReference type="InterPro" id="IPR000086">
    <property type="entry name" value="NUDIX_hydrolase_dom"/>
</dbReference>
<dbReference type="Proteomes" id="UP001600941">
    <property type="component" value="Unassembled WGS sequence"/>
</dbReference>
<keyword evidence="6" id="KW-1185">Reference proteome</keyword>
<proteinExistence type="inferred from homology"/>
<dbReference type="GO" id="GO:0016787">
    <property type="term" value="F:hydrolase activity"/>
    <property type="evidence" value="ECO:0007669"/>
    <property type="project" value="UniProtKB-KW"/>
</dbReference>
<feature type="domain" description="Nudix hydrolase" evidence="4">
    <location>
        <begin position="50"/>
        <end position="187"/>
    </location>
</feature>
<evidence type="ECO:0000313" key="5">
    <source>
        <dbReference type="EMBL" id="GAA6502547.1"/>
    </source>
</evidence>
<comment type="caution">
    <text evidence="5">The sequence shown here is derived from an EMBL/GenBank/DDBJ whole genome shotgun (WGS) entry which is preliminary data.</text>
</comment>
<dbReference type="PANTHER" id="PTHR11839">
    <property type="entry name" value="UDP/ADP-SUGAR PYROPHOSPHATASE"/>
    <property type="match status" value="1"/>
</dbReference>
<comment type="cofactor">
    <cofactor evidence="1">
        <name>Mg(2+)</name>
        <dbReference type="ChEBI" id="CHEBI:18420"/>
    </cofactor>
</comment>
<dbReference type="InterPro" id="IPR020476">
    <property type="entry name" value="Nudix_hydrolase"/>
</dbReference>
<sequence length="203" mass="23287">MPDIKKVTPLTENPHVNLYHLDVESKTGRKGHYYVASRAKTENELKIKTRKNTPDGVIIYSLYGEKKDRVVLVRQYRYAIDSYIYEFPAGLVEPGEDYREAAIREMKEETGLTLTPLDVDPAYEKPYFTTIGMTDESCASVYGYASGQVSGDGLEDSEELEIVLADREEVRRILREEKAAIMTAYMLMHFLHDDEPFAFLKEI</sequence>
<evidence type="ECO:0000313" key="6">
    <source>
        <dbReference type="Proteomes" id="UP001600941"/>
    </source>
</evidence>
<comment type="similarity">
    <text evidence="3">Belongs to the Nudix hydrolase family.</text>
</comment>
<dbReference type="PROSITE" id="PS51462">
    <property type="entry name" value="NUDIX"/>
    <property type="match status" value="1"/>
</dbReference>
<dbReference type="PROSITE" id="PS00893">
    <property type="entry name" value="NUDIX_BOX"/>
    <property type="match status" value="1"/>
</dbReference>
<dbReference type="Gene3D" id="3.90.79.10">
    <property type="entry name" value="Nucleoside Triphosphate Pyrophosphohydrolase"/>
    <property type="match status" value="1"/>
</dbReference>
<dbReference type="Pfam" id="PF00293">
    <property type="entry name" value="NUDIX"/>
    <property type="match status" value="1"/>
</dbReference>
<organism evidence="5 6">
    <name type="scientific">Blautia parvula</name>
    <dbReference type="NCBI Taxonomy" id="2877527"/>
    <lineage>
        <taxon>Bacteria</taxon>
        <taxon>Bacillati</taxon>
        <taxon>Bacillota</taxon>
        <taxon>Clostridia</taxon>
        <taxon>Lachnospirales</taxon>
        <taxon>Lachnospiraceae</taxon>
        <taxon>Blautia</taxon>
    </lineage>
</organism>
<dbReference type="CDD" id="cd03424">
    <property type="entry name" value="NUDIX_ADPRase_Nudt5_UGPPase_Nudt14"/>
    <property type="match status" value="1"/>
</dbReference>
<dbReference type="PRINTS" id="PR00502">
    <property type="entry name" value="NUDIXFAMILY"/>
</dbReference>
<dbReference type="EMBL" id="BAABZQ010000001">
    <property type="protein sequence ID" value="GAA6502547.1"/>
    <property type="molecule type" value="Genomic_DNA"/>
</dbReference>
<evidence type="ECO:0000256" key="3">
    <source>
        <dbReference type="RuleBase" id="RU003476"/>
    </source>
</evidence>
<evidence type="ECO:0000256" key="1">
    <source>
        <dbReference type="ARBA" id="ARBA00001946"/>
    </source>
</evidence>
<name>A0ABQ0C1B0_9FIRM</name>
<dbReference type="InterPro" id="IPR020084">
    <property type="entry name" value="NUDIX_hydrolase_CS"/>
</dbReference>
<evidence type="ECO:0000259" key="4">
    <source>
        <dbReference type="PROSITE" id="PS51462"/>
    </source>
</evidence>
<dbReference type="SUPFAM" id="SSF55811">
    <property type="entry name" value="Nudix"/>
    <property type="match status" value="1"/>
</dbReference>
<accession>A0ABQ0C1B0</accession>
<dbReference type="InterPro" id="IPR015797">
    <property type="entry name" value="NUDIX_hydrolase-like_dom_sf"/>
</dbReference>
<gene>
    <name evidence="5" type="ORF">K340107D12_53630</name>
</gene>
<dbReference type="PANTHER" id="PTHR11839:SF18">
    <property type="entry name" value="NUDIX HYDROLASE DOMAIN-CONTAINING PROTEIN"/>
    <property type="match status" value="1"/>
</dbReference>
<reference evidence="5 6" key="1">
    <citation type="submission" date="2024-04" db="EMBL/GenBank/DDBJ databases">
        <title>Defined microbial consortia suppress multidrug-resistant proinflammatory Enterobacteriaceae via ecological control.</title>
        <authorList>
            <person name="Furuichi M."/>
            <person name="Kawaguchi T."/>
            <person name="Pust M."/>
            <person name="Yasuma K."/>
            <person name="Plichta D."/>
            <person name="Hasegawa N."/>
            <person name="Ohya T."/>
            <person name="Bhattarai S."/>
            <person name="Sasajima S."/>
            <person name="Aoto Y."/>
            <person name="Tuganbaev T."/>
            <person name="Yaginuma M."/>
            <person name="Ueda M."/>
            <person name="Okahashi N."/>
            <person name="Amafuji K."/>
            <person name="Kiridooshi Y."/>
            <person name="Sugita K."/>
            <person name="Strazar M."/>
            <person name="Skelly A."/>
            <person name="Suda W."/>
            <person name="Hattori M."/>
            <person name="Nakamoto N."/>
            <person name="Caballero S."/>
            <person name="Norman J."/>
            <person name="Olle B."/>
            <person name="Tanoue T."/>
            <person name="Arita M."/>
            <person name="Bucci V."/>
            <person name="Atarashi K."/>
            <person name="Xavier R."/>
            <person name="Honda K."/>
        </authorList>
    </citation>
    <scope>NUCLEOTIDE SEQUENCE [LARGE SCALE GENOMIC DNA]</scope>
    <source>
        <strain evidence="6">k34-0107-D12</strain>
    </source>
</reference>
<evidence type="ECO:0000256" key="2">
    <source>
        <dbReference type="ARBA" id="ARBA00022801"/>
    </source>
</evidence>
<keyword evidence="2 3" id="KW-0378">Hydrolase</keyword>
<protein>
    <submittedName>
        <fullName evidence="5">NUDIX hydrolase</fullName>
    </submittedName>
</protein>
<dbReference type="RefSeq" id="WP_033142882.1">
    <property type="nucleotide sequence ID" value="NZ_AP031413.1"/>
</dbReference>